<accession>A0A1G8IHQ3</accession>
<reference evidence="3 4" key="1">
    <citation type="submission" date="2016-10" db="EMBL/GenBank/DDBJ databases">
        <authorList>
            <person name="de Groot N.N."/>
        </authorList>
    </citation>
    <scope>NUCLEOTIDE SEQUENCE [LARGE SCALE GENOMIC DNA]</scope>
    <source>
        <strain evidence="4">P4B,CCM 7963,CECT 7998,DSM 25260,IBRC-M 10614,KCTC 13821</strain>
    </source>
</reference>
<protein>
    <submittedName>
        <fullName evidence="3">Cupin domain-containing protein</fullName>
    </submittedName>
</protein>
<keyword evidence="1" id="KW-0479">Metal-binding</keyword>
<dbReference type="Proteomes" id="UP000199017">
    <property type="component" value="Unassembled WGS sequence"/>
</dbReference>
<dbReference type="SUPFAM" id="SSF51182">
    <property type="entry name" value="RmlC-like cupins"/>
    <property type="match status" value="1"/>
</dbReference>
<dbReference type="InterPro" id="IPR011051">
    <property type="entry name" value="RmlC_Cupin_sf"/>
</dbReference>
<dbReference type="EMBL" id="FNDU01000005">
    <property type="protein sequence ID" value="SDI18434.1"/>
    <property type="molecule type" value="Genomic_DNA"/>
</dbReference>
<dbReference type="AlphaFoldDB" id="A0A1G8IHQ3"/>
<dbReference type="PANTHER" id="PTHR35848:SF6">
    <property type="entry name" value="CUPIN TYPE-2 DOMAIN-CONTAINING PROTEIN"/>
    <property type="match status" value="1"/>
</dbReference>
<name>A0A1G8IHQ3_9BACI</name>
<feature type="domain" description="Cupin type-2" evidence="2">
    <location>
        <begin position="30"/>
        <end position="83"/>
    </location>
</feature>
<sequence length="107" mass="12309">MNDILGLNGMEVSMNSFPLQTFMPFHHKLGENEELYIFVKGQGQYQVDEEIFDVEEGTVVRVAPAGVRIFRNNSDENLYFIYVQAKENSLQHNNISDGIVVEKPVEW</sequence>
<dbReference type="Gene3D" id="2.60.120.10">
    <property type="entry name" value="Jelly Rolls"/>
    <property type="match status" value="1"/>
</dbReference>
<evidence type="ECO:0000256" key="1">
    <source>
        <dbReference type="ARBA" id="ARBA00022723"/>
    </source>
</evidence>
<dbReference type="InterPro" id="IPR051610">
    <property type="entry name" value="GPI/OXD"/>
</dbReference>
<dbReference type="InterPro" id="IPR013096">
    <property type="entry name" value="Cupin_2"/>
</dbReference>
<organism evidence="3 4">
    <name type="scientific">Alteribacillus bidgolensis</name>
    <dbReference type="NCBI Taxonomy" id="930129"/>
    <lineage>
        <taxon>Bacteria</taxon>
        <taxon>Bacillati</taxon>
        <taxon>Bacillota</taxon>
        <taxon>Bacilli</taxon>
        <taxon>Bacillales</taxon>
        <taxon>Bacillaceae</taxon>
        <taxon>Alteribacillus</taxon>
    </lineage>
</organism>
<evidence type="ECO:0000313" key="3">
    <source>
        <dbReference type="EMBL" id="SDI18434.1"/>
    </source>
</evidence>
<dbReference type="InterPro" id="IPR014710">
    <property type="entry name" value="RmlC-like_jellyroll"/>
</dbReference>
<keyword evidence="4" id="KW-1185">Reference proteome</keyword>
<proteinExistence type="predicted"/>
<evidence type="ECO:0000259" key="2">
    <source>
        <dbReference type="Pfam" id="PF07883"/>
    </source>
</evidence>
<evidence type="ECO:0000313" key="4">
    <source>
        <dbReference type="Proteomes" id="UP000199017"/>
    </source>
</evidence>
<dbReference type="GO" id="GO:0046872">
    <property type="term" value="F:metal ion binding"/>
    <property type="evidence" value="ECO:0007669"/>
    <property type="project" value="UniProtKB-KW"/>
</dbReference>
<dbReference type="PANTHER" id="PTHR35848">
    <property type="entry name" value="OXALATE-BINDING PROTEIN"/>
    <property type="match status" value="1"/>
</dbReference>
<gene>
    <name evidence="3" type="ORF">SAMN05216352_105201</name>
</gene>
<dbReference type="Pfam" id="PF07883">
    <property type="entry name" value="Cupin_2"/>
    <property type="match status" value="1"/>
</dbReference>
<dbReference type="STRING" id="930129.SAMN05216352_105201"/>